<proteinExistence type="inferred from homology"/>
<keyword evidence="3 4" id="KW-0072">Autophagy</keyword>
<feature type="domain" description="Autophagy-related protein 13 N-terminal" evidence="6">
    <location>
        <begin position="27"/>
        <end position="269"/>
    </location>
</feature>
<dbReference type="PANTHER" id="PTHR13430:SF4">
    <property type="entry name" value="AUTOPHAGY-RELATED PROTEIN 13"/>
    <property type="match status" value="1"/>
</dbReference>
<dbReference type="STRING" id="1276538.A0A1X7RRS1"/>
<dbReference type="InterPro" id="IPR018731">
    <property type="entry name" value="Atg13_N"/>
</dbReference>
<evidence type="ECO:0000256" key="3">
    <source>
        <dbReference type="ARBA" id="ARBA00023006"/>
    </source>
</evidence>
<feature type="compositionally biased region" description="Polar residues" evidence="5">
    <location>
        <begin position="565"/>
        <end position="577"/>
    </location>
</feature>
<feature type="compositionally biased region" description="Low complexity" evidence="5">
    <location>
        <begin position="615"/>
        <end position="628"/>
    </location>
</feature>
<dbReference type="InterPro" id="IPR036570">
    <property type="entry name" value="HORMA_dom_sf"/>
</dbReference>
<dbReference type="Proteomes" id="UP000215127">
    <property type="component" value="Chromosome 4"/>
</dbReference>
<organism evidence="7 8">
    <name type="scientific">Zymoseptoria tritici (strain ST99CH_3D7)</name>
    <dbReference type="NCBI Taxonomy" id="1276538"/>
    <lineage>
        <taxon>Eukaryota</taxon>
        <taxon>Fungi</taxon>
        <taxon>Dikarya</taxon>
        <taxon>Ascomycota</taxon>
        <taxon>Pezizomycotina</taxon>
        <taxon>Dothideomycetes</taxon>
        <taxon>Dothideomycetidae</taxon>
        <taxon>Mycosphaerellales</taxon>
        <taxon>Mycosphaerellaceae</taxon>
        <taxon>Zymoseptoria</taxon>
    </lineage>
</organism>
<feature type="compositionally biased region" description="Polar residues" evidence="5">
    <location>
        <begin position="500"/>
        <end position="513"/>
    </location>
</feature>
<dbReference type="GO" id="GO:0034727">
    <property type="term" value="P:piecemeal microautophagy of the nucleus"/>
    <property type="evidence" value="ECO:0007669"/>
    <property type="project" value="TreeGrafter"/>
</dbReference>
<feature type="compositionally biased region" description="Low complexity" evidence="5">
    <location>
        <begin position="441"/>
        <end position="450"/>
    </location>
</feature>
<evidence type="ECO:0000313" key="8">
    <source>
        <dbReference type="Proteomes" id="UP000215127"/>
    </source>
</evidence>
<reference evidence="7 8" key="1">
    <citation type="submission" date="2016-06" db="EMBL/GenBank/DDBJ databases">
        <authorList>
            <person name="Kjaerup R.B."/>
            <person name="Dalgaard T.S."/>
            <person name="Juul-Madsen H.R."/>
        </authorList>
    </citation>
    <scope>NUCLEOTIDE SEQUENCE [LARGE SCALE GENOMIC DNA]</scope>
</reference>
<dbReference type="GO" id="GO:0000407">
    <property type="term" value="C:phagophore assembly site"/>
    <property type="evidence" value="ECO:0007669"/>
    <property type="project" value="TreeGrafter"/>
</dbReference>
<dbReference type="AlphaFoldDB" id="A0A1X7RRS1"/>
<gene>
    <name evidence="7" type="ORF">ZT3D7_G5261</name>
</gene>
<evidence type="ECO:0000256" key="4">
    <source>
        <dbReference type="RuleBase" id="RU361214"/>
    </source>
</evidence>
<evidence type="ECO:0000259" key="6">
    <source>
        <dbReference type="Pfam" id="PF10033"/>
    </source>
</evidence>
<name>A0A1X7RRS1_ZYMT9</name>
<comment type="similarity">
    <text evidence="1 4">Belongs to the ATG13 family. Fungi subfamily.</text>
</comment>
<evidence type="ECO:0000313" key="7">
    <source>
        <dbReference type="EMBL" id="SMQ50109.1"/>
    </source>
</evidence>
<dbReference type="PANTHER" id="PTHR13430">
    <property type="match status" value="1"/>
</dbReference>
<accession>A0A1X7RRS1</accession>
<feature type="compositionally biased region" description="Low complexity" evidence="5">
    <location>
        <begin position="1"/>
        <end position="10"/>
    </location>
</feature>
<dbReference type="EMBL" id="LT853695">
    <property type="protein sequence ID" value="SMQ50109.1"/>
    <property type="molecule type" value="Genomic_DNA"/>
</dbReference>
<dbReference type="GO" id="GO:0000423">
    <property type="term" value="P:mitophagy"/>
    <property type="evidence" value="ECO:0007669"/>
    <property type="project" value="TreeGrafter"/>
</dbReference>
<feature type="region of interest" description="Disordered" evidence="5">
    <location>
        <begin position="440"/>
        <end position="515"/>
    </location>
</feature>
<keyword evidence="8" id="KW-1185">Reference proteome</keyword>
<feature type="compositionally biased region" description="Basic and acidic residues" evidence="5">
    <location>
        <begin position="335"/>
        <end position="351"/>
    </location>
</feature>
<feature type="compositionally biased region" description="Low complexity" evidence="5">
    <location>
        <begin position="479"/>
        <end position="492"/>
    </location>
</feature>
<feature type="region of interest" description="Disordered" evidence="5">
    <location>
        <begin position="532"/>
        <end position="551"/>
    </location>
</feature>
<dbReference type="GO" id="GO:0034497">
    <property type="term" value="P:protein localization to phagophore assembly site"/>
    <property type="evidence" value="ECO:0007669"/>
    <property type="project" value="TreeGrafter"/>
</dbReference>
<evidence type="ECO:0000256" key="2">
    <source>
        <dbReference type="ARBA" id="ARBA00013801"/>
    </source>
</evidence>
<protein>
    <recommendedName>
        <fullName evidence="2 4">Autophagy-related protein 13</fullName>
    </recommendedName>
</protein>
<sequence>MTGESSRGESASGGGQDRESTKLNQIIQHFHSKAALMICSSRANLPQVYNRNGDIKQNRWFNVILDDTDVLLDDLQHWRGPDLSEQRPVPLVIEVYLDTSHLSHNQALVAIDDAGKRWDVADALGSSAESSPRPSRNGGRFCEVVLERWTVELGDAEDYSKSEINDALPNVYKKGVVLFRSLFTLARLLPAWRLHRKLTRQPGSHQALRMKFRIRQGHSTSRRKDLLYAPLSPSERDAGSVVERHHISPLLCRSGPLSIFVDYRTHCEFSVADAEALLSSRFLGLDAGVPTVPVGRSLPGAHSEQSRVRYSSLAGHTSQQTARVGAYGSLGTFHAADKRGSPVTELRQRVQDDEEEEMEAQRGSTRERDMPRRTSINLVTNPPFKAGSLASSPKPSPSPSTSMGRDSNFLRIASTSAGKRVSLNTLPQQALRAPHIPNETAIASSGSSSPKPAPMHRYSSSFANRNKRFVSPGSKTGESAMSAASSGRASSSSKEKPSGQFASGTPDSSGSGQTDDEDIAFFISEVERAKNLPSFHARPPSRGNTVNLAKYSSLGAPGSQLAEEMSSSSLIQTSATPPSRRLSNVPGLSISSSPSRALAHAPHVRSRLSAHSIAEEVTGASAASGEGSDSPKIQEEEAEDEDDDMPFIFASDNV</sequence>
<dbReference type="InterPro" id="IPR040182">
    <property type="entry name" value="ATG13"/>
</dbReference>
<feature type="region of interest" description="Disordered" evidence="5">
    <location>
        <begin position="333"/>
        <end position="406"/>
    </location>
</feature>
<dbReference type="Pfam" id="PF10033">
    <property type="entry name" value="ATG13"/>
    <property type="match status" value="1"/>
</dbReference>
<evidence type="ECO:0000256" key="5">
    <source>
        <dbReference type="SAM" id="MobiDB-lite"/>
    </source>
</evidence>
<dbReference type="Gene3D" id="3.30.900.10">
    <property type="entry name" value="HORMA domain"/>
    <property type="match status" value="1"/>
</dbReference>
<feature type="region of interest" description="Disordered" evidence="5">
    <location>
        <begin position="558"/>
        <end position="654"/>
    </location>
</feature>
<dbReference type="GO" id="GO:1990316">
    <property type="term" value="C:Atg1/ULK1 kinase complex"/>
    <property type="evidence" value="ECO:0007669"/>
    <property type="project" value="InterPro"/>
</dbReference>
<feature type="region of interest" description="Disordered" evidence="5">
    <location>
        <begin position="1"/>
        <end position="20"/>
    </location>
</feature>
<dbReference type="GO" id="GO:0005829">
    <property type="term" value="C:cytosol"/>
    <property type="evidence" value="ECO:0007669"/>
    <property type="project" value="TreeGrafter"/>
</dbReference>
<evidence type="ECO:0000256" key="1">
    <source>
        <dbReference type="ARBA" id="ARBA00005246"/>
    </source>
</evidence>
<feature type="compositionally biased region" description="Acidic residues" evidence="5">
    <location>
        <begin position="636"/>
        <end position="645"/>
    </location>
</feature>